<sequence>MRDLRCICQILFVLFTFQHALAQQKIDWQGHRGCRGLMPENSLPGFLKAVELGVTTLELDVVISKDGQIVVSHEPWMSSVICSHPDGSPVLKSEEKSLNLYQMDYEEIQNYDSGSRGNPNFPSQLQTRTVKPTLKMVFRSIEIFAAENKYRQPRYNIEIKSEPKGYNIYNPEPKEFVAIVLSDINRLGMANRVTLQSFDINVLEELHKISPREFYISYLVEKGKNLKKNLQKLSFIPEIYSPDYTTLTESTIKQAHALGIKVIPWTVNTKEEIEQLIRWGVDGIITDYPDLATSAGVSMQ</sequence>
<proteinExistence type="predicted"/>
<evidence type="ECO:0000313" key="3">
    <source>
        <dbReference type="EMBL" id="MBK9984116.1"/>
    </source>
</evidence>
<dbReference type="AlphaFoldDB" id="A0A9D7XRJ7"/>
<name>A0A9D7XRJ7_9BACT</name>
<accession>A0A9D7XRJ7</accession>
<dbReference type="InterPro" id="IPR030395">
    <property type="entry name" value="GP_PDE_dom"/>
</dbReference>
<dbReference type="GO" id="GO:0008081">
    <property type="term" value="F:phosphoric diester hydrolase activity"/>
    <property type="evidence" value="ECO:0007669"/>
    <property type="project" value="InterPro"/>
</dbReference>
<feature type="signal peptide" evidence="1">
    <location>
        <begin position="1"/>
        <end position="22"/>
    </location>
</feature>
<dbReference type="InterPro" id="IPR017946">
    <property type="entry name" value="PLC-like_Pdiesterase_TIM-brl"/>
</dbReference>
<dbReference type="PANTHER" id="PTHR46211:SF14">
    <property type="entry name" value="GLYCEROPHOSPHODIESTER PHOSPHODIESTERASE"/>
    <property type="match status" value="1"/>
</dbReference>
<dbReference type="CDD" id="cd08567">
    <property type="entry name" value="GDPD_SpGDE_like"/>
    <property type="match status" value="1"/>
</dbReference>
<keyword evidence="1" id="KW-0732">Signal</keyword>
<dbReference type="Gene3D" id="3.20.20.190">
    <property type="entry name" value="Phosphatidylinositol (PI) phosphodiesterase"/>
    <property type="match status" value="1"/>
</dbReference>
<comment type="caution">
    <text evidence="3">The sequence shown here is derived from an EMBL/GenBank/DDBJ whole genome shotgun (WGS) entry which is preliminary data.</text>
</comment>
<feature type="chain" id="PRO_5038833260" evidence="1">
    <location>
        <begin position="23"/>
        <end position="300"/>
    </location>
</feature>
<protein>
    <submittedName>
        <fullName evidence="3">Glycerophosphodiester phosphodiesterase</fullName>
    </submittedName>
</protein>
<evidence type="ECO:0000313" key="4">
    <source>
        <dbReference type="Proteomes" id="UP000808337"/>
    </source>
</evidence>
<organism evidence="3 4">
    <name type="scientific">Candidatus Opimibacter skivensis</name>
    <dbReference type="NCBI Taxonomy" id="2982028"/>
    <lineage>
        <taxon>Bacteria</taxon>
        <taxon>Pseudomonadati</taxon>
        <taxon>Bacteroidota</taxon>
        <taxon>Saprospiria</taxon>
        <taxon>Saprospirales</taxon>
        <taxon>Saprospiraceae</taxon>
        <taxon>Candidatus Opimibacter</taxon>
    </lineage>
</organism>
<dbReference type="GO" id="GO:0006629">
    <property type="term" value="P:lipid metabolic process"/>
    <property type="evidence" value="ECO:0007669"/>
    <property type="project" value="InterPro"/>
</dbReference>
<dbReference type="SUPFAM" id="SSF51695">
    <property type="entry name" value="PLC-like phosphodiesterases"/>
    <property type="match status" value="1"/>
</dbReference>
<reference evidence="3 4" key="1">
    <citation type="submission" date="2020-10" db="EMBL/GenBank/DDBJ databases">
        <title>Connecting structure to function with the recovery of over 1000 high-quality activated sludge metagenome-assembled genomes encoding full-length rRNA genes using long-read sequencing.</title>
        <authorList>
            <person name="Singleton C.M."/>
            <person name="Petriglieri F."/>
            <person name="Kristensen J.M."/>
            <person name="Kirkegaard R.H."/>
            <person name="Michaelsen T.Y."/>
            <person name="Andersen M.H."/>
            <person name="Karst S.M."/>
            <person name="Dueholm M.S."/>
            <person name="Nielsen P.H."/>
            <person name="Albertsen M."/>
        </authorList>
    </citation>
    <scope>NUCLEOTIDE SEQUENCE [LARGE SCALE GENOMIC DNA]</scope>
    <source>
        <strain evidence="3">Ribe_18-Q3-R11-54_MAXAC.273</strain>
    </source>
</reference>
<gene>
    <name evidence="3" type="ORF">IPP15_17395</name>
</gene>
<dbReference type="PANTHER" id="PTHR46211">
    <property type="entry name" value="GLYCEROPHOSPHORYL DIESTER PHOSPHODIESTERASE"/>
    <property type="match status" value="1"/>
</dbReference>
<dbReference type="Pfam" id="PF03009">
    <property type="entry name" value="GDPD"/>
    <property type="match status" value="1"/>
</dbReference>
<evidence type="ECO:0000259" key="2">
    <source>
        <dbReference type="PROSITE" id="PS51704"/>
    </source>
</evidence>
<evidence type="ECO:0000256" key="1">
    <source>
        <dbReference type="SAM" id="SignalP"/>
    </source>
</evidence>
<dbReference type="PROSITE" id="PS51704">
    <property type="entry name" value="GP_PDE"/>
    <property type="match status" value="1"/>
</dbReference>
<dbReference type="EMBL" id="JADKGY010000029">
    <property type="protein sequence ID" value="MBK9984116.1"/>
    <property type="molecule type" value="Genomic_DNA"/>
</dbReference>
<dbReference type="Proteomes" id="UP000808337">
    <property type="component" value="Unassembled WGS sequence"/>
</dbReference>
<feature type="domain" description="GP-PDE" evidence="2">
    <location>
        <begin position="26"/>
        <end position="296"/>
    </location>
</feature>